<protein>
    <recommendedName>
        <fullName evidence="3">FdrA protein</fullName>
    </recommendedName>
</protein>
<reference evidence="1 2" key="1">
    <citation type="submission" date="2017-02" db="EMBL/GenBank/DDBJ databases">
        <authorList>
            <person name="Peterson S.W."/>
        </authorList>
    </citation>
    <scope>NUCLEOTIDE SEQUENCE [LARGE SCALE GENOMIC DNA]</scope>
    <source>
        <strain evidence="1 2">M1</strain>
    </source>
</reference>
<evidence type="ECO:0000313" key="2">
    <source>
        <dbReference type="Proteomes" id="UP000190285"/>
    </source>
</evidence>
<evidence type="ECO:0008006" key="3">
    <source>
        <dbReference type="Google" id="ProtNLM"/>
    </source>
</evidence>
<dbReference type="Proteomes" id="UP000190285">
    <property type="component" value="Unassembled WGS sequence"/>
</dbReference>
<keyword evidence="2" id="KW-1185">Reference proteome</keyword>
<dbReference type="AlphaFoldDB" id="A0A1T5ITM7"/>
<dbReference type="RefSeq" id="WP_079489398.1">
    <property type="nucleotide sequence ID" value="NZ_FUZT01000001.1"/>
</dbReference>
<proteinExistence type="predicted"/>
<accession>A0A1T5ITM7</accession>
<evidence type="ECO:0000313" key="1">
    <source>
        <dbReference type="EMBL" id="SKC42534.1"/>
    </source>
</evidence>
<dbReference type="Gene3D" id="3.40.50.720">
    <property type="entry name" value="NAD(P)-binding Rossmann-like Domain"/>
    <property type="match status" value="1"/>
</dbReference>
<gene>
    <name evidence="1" type="ORF">SAMN02194393_00735</name>
</gene>
<organism evidence="1 2">
    <name type="scientific">Maledivibacter halophilus</name>
    <dbReference type="NCBI Taxonomy" id="36842"/>
    <lineage>
        <taxon>Bacteria</taxon>
        <taxon>Bacillati</taxon>
        <taxon>Bacillota</taxon>
        <taxon>Clostridia</taxon>
        <taxon>Peptostreptococcales</taxon>
        <taxon>Caminicellaceae</taxon>
        <taxon>Maledivibacter</taxon>
    </lineage>
</organism>
<dbReference type="EMBL" id="FUZT01000001">
    <property type="protein sequence ID" value="SKC42534.1"/>
    <property type="molecule type" value="Genomic_DNA"/>
</dbReference>
<name>A0A1T5ITM7_9FIRM</name>
<dbReference type="STRING" id="36842.SAMN02194393_00735"/>
<sequence>MEKIKELFKKELNVVNIGLESFYMDLKKQNKKAIHLDWKPPAGGNEKMASLLSKLK</sequence>
<dbReference type="OrthoDB" id="48287at2"/>